<evidence type="ECO:0000256" key="3">
    <source>
        <dbReference type="ARBA" id="ARBA00011245"/>
    </source>
</evidence>
<feature type="domain" description="Lyase catalytic" evidence="8">
    <location>
        <begin position="614"/>
        <end position="810"/>
    </location>
</feature>
<dbReference type="GO" id="GO:0005975">
    <property type="term" value="P:carbohydrate metabolic process"/>
    <property type="evidence" value="ECO:0007669"/>
    <property type="project" value="InterPro"/>
</dbReference>
<dbReference type="InterPro" id="IPR008929">
    <property type="entry name" value="Chondroitin_lyas"/>
</dbReference>
<keyword evidence="4" id="KW-0106">Calcium</keyword>
<organism evidence="10 11">
    <name type="scientific">Coprobacter secundus subsp. similis</name>
    <dbReference type="NCBI Taxonomy" id="2751153"/>
    <lineage>
        <taxon>Bacteria</taxon>
        <taxon>Pseudomonadati</taxon>
        <taxon>Bacteroidota</taxon>
        <taxon>Bacteroidia</taxon>
        <taxon>Bacteroidales</taxon>
        <taxon>Barnesiellaceae</taxon>
        <taxon>Coprobacter</taxon>
    </lineage>
</organism>
<sequence>MNKYCYFLIFLFCILFSELHAQTFSHDANSDISLPGDARGMCLKENIIYVVAGKTIYKYDLHKKEGTTLISGLSTPFDVDVNNDGKIYIAERGQNRVSIYNADGSNTNETISLEEKVNGVTFGPDEKLYIASASKITIIDGNNKTEITQTEGVDNFREPRKVYFDQQKNTFIVDYNTGVLNILSFDGNVANVGFRIKRENNVDTYNRLVYMTSISNGNLIINSFTDTSMGVYEFYSDGTLKNKFEGEFSAPYGIVTDENDNLYIADGKKIQVWKATDNEAPIISETKISNITRSSIDFSFKSDELSTLFWKIQSADSEPSEEELLNSSQLSVNTTNQIITQTLNAPTAQNLKLYFIARDKSGNTSDVQSSSVFSTEQNLTIKYLFPLTKNSQSITFEFSANDGGTLYYISKEYEDNISTPSVDEILNGTHIDYLKGGIPQTFDINTNGNNRHIIYAIIKTSSGENSDIISCIATPFSDIDIIRNRYMQLLTGNDNTDYTYNATLNRYNSLLSRFNQAHTNAQQYDPNAEGLTDFNLDENTSPNDITLVRELFSNALFPLALAYNLKGPDDNPNPDYHNPSTLAEIMKLYEYLSIRNFKSGRELHFAGGGIYLRLTGYYYASLLMREELERSGRLDEVTRMMEWATRWVVPNSLEIEGGESDWSADAEGNTSRADGVRTMYNNRLMYLLTAADSVLQREEKMSYLIQVLNNALTPHGAWDGFLKPDYTGYHHLGVWGNGYVTEAMHVSAQMAFVLNNTSYSIDPVSVEHVAKGLQAFSQYSGKYDISRGLCGRFPNQLNNILNQIPAYAYIYEVLPEGKLKDEIAGIFANLYDPSYNLVQTKMIRNVACEINFIGGIGTIEMCNRLKASTTPTIETELNRTFPFAATQIHRRSDWLATVKGYSKYVWDFETNGSENWYGRNQSFGQLSIYSGRDSNGIVTAEASGVGYDGYDWTHIPGTTVPNLSLAEVLADAKNFQWPRFSNEAFASGVTDGKNGAYGFKFSDRTKGQSSSTWVKPKLTALKSYFFFDDLIVALGSDIDNTTSSYDTHTTIFQNLLPSPDTPIQINGENITGLSYSQDLTTERPATLTDIAGNGYYIANAKGLHIQRSTQESMDDKNKNATSGDYATVWINHGSQINNGTYEYAVWVRGGEYISELASDPDKFYIIERQDNIAHIVTHGQTKGLTIFTENTDIEDKYIHQTSEPCLIWIDSENEDISLTVANPDLGYYEKGNEFGQFPIQAWSVPASKQYLESEIEPVEVIINGKWDILDTNEKVENQGYDPANNTTTLRFNGINAESLSVKLSPLNTGIDFFSKENNISVYPNPTTGKLFIDLAQPIESNIRITDISGREVLSIPVNNRKNISIDLSTLNSGHYWVIIGKTVKQIIKK</sequence>
<dbReference type="InterPro" id="IPR039174">
    <property type="entry name" value="Chondroitin_ABC_lyase"/>
</dbReference>
<keyword evidence="11" id="KW-1185">Reference proteome</keyword>
<evidence type="ECO:0008006" key="12">
    <source>
        <dbReference type="Google" id="ProtNLM"/>
    </source>
</evidence>
<dbReference type="InterPro" id="IPR011042">
    <property type="entry name" value="6-blade_b-propeller_TolB-like"/>
</dbReference>
<dbReference type="Pfam" id="PF09093">
    <property type="entry name" value="Lyase_catalyt"/>
    <property type="match status" value="1"/>
</dbReference>
<evidence type="ECO:0000259" key="9">
    <source>
        <dbReference type="Pfam" id="PF18962"/>
    </source>
</evidence>
<evidence type="ECO:0000313" key="11">
    <source>
        <dbReference type="Proteomes" id="UP000594042"/>
    </source>
</evidence>
<keyword evidence="6" id="KW-0732">Signal</keyword>
<evidence type="ECO:0000256" key="1">
    <source>
        <dbReference type="ARBA" id="ARBA00001913"/>
    </source>
</evidence>
<feature type="chain" id="PRO_5028803709" description="Secretion system C-terminal sorting domain-containing protein" evidence="6">
    <location>
        <begin position="22"/>
        <end position="1389"/>
    </location>
</feature>
<dbReference type="InterPro" id="IPR011071">
    <property type="entry name" value="Lyase_8-like_C"/>
</dbReference>
<accession>A0A7G1HXM8</accession>
<evidence type="ECO:0000256" key="6">
    <source>
        <dbReference type="SAM" id="SignalP"/>
    </source>
</evidence>
<keyword evidence="5" id="KW-0456">Lyase</keyword>
<name>A0A7G1HXM8_9BACT</name>
<dbReference type="GO" id="GO:0005576">
    <property type="term" value="C:extracellular region"/>
    <property type="evidence" value="ECO:0007669"/>
    <property type="project" value="InterPro"/>
</dbReference>
<evidence type="ECO:0000313" key="10">
    <source>
        <dbReference type="EMBL" id="BCI64406.1"/>
    </source>
</evidence>
<evidence type="ECO:0000259" key="7">
    <source>
        <dbReference type="Pfam" id="PF02278"/>
    </source>
</evidence>
<dbReference type="NCBIfam" id="TIGR04183">
    <property type="entry name" value="Por_Secre_tail"/>
    <property type="match status" value="1"/>
</dbReference>
<comment type="cofactor">
    <cofactor evidence="1">
        <name>Ca(2+)</name>
        <dbReference type="ChEBI" id="CHEBI:29108"/>
    </cofactor>
</comment>
<dbReference type="PANTHER" id="PTHR37322">
    <property type="match status" value="1"/>
</dbReference>
<dbReference type="EMBL" id="AP023322">
    <property type="protein sequence ID" value="BCI64406.1"/>
    <property type="molecule type" value="Genomic_DNA"/>
</dbReference>
<dbReference type="Gene3D" id="2.120.10.30">
    <property type="entry name" value="TolB, C-terminal domain"/>
    <property type="match status" value="1"/>
</dbReference>
<dbReference type="GO" id="GO:0016837">
    <property type="term" value="F:carbon-oxygen lyase activity, acting on polysaccharides"/>
    <property type="evidence" value="ECO:0007669"/>
    <property type="project" value="UniProtKB-ARBA"/>
</dbReference>
<dbReference type="PANTHER" id="PTHR37322:SF3">
    <property type="entry name" value="CHONDROITIN SULFATE ABC EXOLYASE"/>
    <property type="match status" value="1"/>
</dbReference>
<proteinExistence type="inferred from homology"/>
<dbReference type="InterPro" id="IPR003159">
    <property type="entry name" value="Lyase_8_central_dom"/>
</dbReference>
<dbReference type="SUPFAM" id="SSF49863">
    <property type="entry name" value="Hyaluronate lyase-like, C-terminal domain"/>
    <property type="match status" value="1"/>
</dbReference>
<dbReference type="SUPFAM" id="SSF48230">
    <property type="entry name" value="Chondroitin AC/alginate lyase"/>
    <property type="match status" value="1"/>
</dbReference>
<dbReference type="InterPro" id="IPR026444">
    <property type="entry name" value="Secre_tail"/>
</dbReference>
<dbReference type="InterPro" id="IPR014718">
    <property type="entry name" value="GH-type_carb-bd"/>
</dbReference>
<dbReference type="Pfam" id="PF18962">
    <property type="entry name" value="Por_Secre_tail"/>
    <property type="match status" value="1"/>
</dbReference>
<dbReference type="Gene3D" id="2.70.98.10">
    <property type="match status" value="1"/>
</dbReference>
<feature type="signal peptide" evidence="6">
    <location>
        <begin position="1"/>
        <end position="21"/>
    </location>
</feature>
<comment type="subunit">
    <text evidence="3">Monomer.</text>
</comment>
<dbReference type="SUPFAM" id="SSF63829">
    <property type="entry name" value="Calcium-dependent phosphotriesterase"/>
    <property type="match status" value="1"/>
</dbReference>
<comment type="similarity">
    <text evidence="2">Belongs to the polysaccharide lyase 8 family.</text>
</comment>
<gene>
    <name evidence="10" type="ORF">Cop2CBH44_27590</name>
</gene>
<dbReference type="Proteomes" id="UP000594042">
    <property type="component" value="Chromosome"/>
</dbReference>
<reference evidence="11" key="1">
    <citation type="submission" date="2020-07" db="EMBL/GenBank/DDBJ databases">
        <title>Complete genome sequencing of Coprobacter sp. strain 2CBH44.</title>
        <authorList>
            <person name="Sakamoto M."/>
            <person name="Murakami T."/>
            <person name="Mori H."/>
        </authorList>
    </citation>
    <scope>NUCLEOTIDE SEQUENCE [LARGE SCALE GENOMIC DNA]</scope>
    <source>
        <strain evidence="11">2CBH44</strain>
    </source>
</reference>
<evidence type="ECO:0000259" key="8">
    <source>
        <dbReference type="Pfam" id="PF09093"/>
    </source>
</evidence>
<dbReference type="Pfam" id="PF02278">
    <property type="entry name" value="Lyase_8"/>
    <property type="match status" value="1"/>
</dbReference>
<dbReference type="KEGG" id="copr:Cop2CBH44_27590"/>
<protein>
    <recommendedName>
        <fullName evidence="12">Secretion system C-terminal sorting domain-containing protein</fullName>
    </recommendedName>
</protein>
<dbReference type="GO" id="GO:0030246">
    <property type="term" value="F:carbohydrate binding"/>
    <property type="evidence" value="ECO:0007669"/>
    <property type="project" value="InterPro"/>
</dbReference>
<dbReference type="Gene3D" id="1.50.10.100">
    <property type="entry name" value="Chondroitin AC/alginate lyase"/>
    <property type="match status" value="1"/>
</dbReference>
<evidence type="ECO:0000256" key="4">
    <source>
        <dbReference type="ARBA" id="ARBA00022837"/>
    </source>
</evidence>
<dbReference type="SUPFAM" id="SSF74650">
    <property type="entry name" value="Galactose mutarotase-like"/>
    <property type="match status" value="1"/>
</dbReference>
<dbReference type="InterPro" id="IPR015177">
    <property type="entry name" value="Lyase_catalyt"/>
</dbReference>
<dbReference type="GO" id="GO:0006027">
    <property type="term" value="P:glycosaminoglycan catabolic process"/>
    <property type="evidence" value="ECO:0007669"/>
    <property type="project" value="InterPro"/>
</dbReference>
<feature type="domain" description="Secretion system C-terminal sorting" evidence="9">
    <location>
        <begin position="1321"/>
        <end position="1389"/>
    </location>
</feature>
<evidence type="ECO:0000256" key="2">
    <source>
        <dbReference type="ARBA" id="ARBA00006699"/>
    </source>
</evidence>
<feature type="domain" description="Polysaccharide lyase family 8 central" evidence="7">
    <location>
        <begin position="878"/>
        <end position="1145"/>
    </location>
</feature>
<evidence type="ECO:0000256" key="5">
    <source>
        <dbReference type="ARBA" id="ARBA00023239"/>
    </source>
</evidence>
<dbReference type="Gene3D" id="2.60.220.10">
    <property type="entry name" value="Polysaccharide lyase family 8-like, C-terminal"/>
    <property type="match status" value="1"/>
</dbReference>
<dbReference type="InterPro" id="IPR011013">
    <property type="entry name" value="Gal_mutarotase_sf_dom"/>
</dbReference>
<dbReference type="RefSeq" id="WP_200755039.1">
    <property type="nucleotide sequence ID" value="NZ_AP023322.1"/>
</dbReference>